<evidence type="ECO:0000313" key="2">
    <source>
        <dbReference type="Proteomes" id="UP000664781"/>
    </source>
</evidence>
<evidence type="ECO:0000313" key="1">
    <source>
        <dbReference type="EMBL" id="MBO0656796.1"/>
    </source>
</evidence>
<keyword evidence="2" id="KW-1185">Reference proteome</keyword>
<dbReference type="EMBL" id="JAFMOF010000005">
    <property type="protein sequence ID" value="MBO0656796.1"/>
    <property type="molecule type" value="Genomic_DNA"/>
</dbReference>
<gene>
    <name evidence="1" type="ORF">J1792_29870</name>
</gene>
<dbReference type="RefSeq" id="WP_179198985.1">
    <property type="nucleotide sequence ID" value="NZ_JAFMOF010000005.1"/>
</dbReference>
<organism evidence="1 2">
    <name type="scientific">Streptomyces triculaminicus</name>
    <dbReference type="NCBI Taxonomy" id="2816232"/>
    <lineage>
        <taxon>Bacteria</taxon>
        <taxon>Bacillati</taxon>
        <taxon>Actinomycetota</taxon>
        <taxon>Actinomycetes</taxon>
        <taxon>Kitasatosporales</taxon>
        <taxon>Streptomycetaceae</taxon>
        <taxon>Streptomyces</taxon>
    </lineage>
</organism>
<reference evidence="1" key="1">
    <citation type="submission" date="2021-03" db="EMBL/GenBank/DDBJ databases">
        <title>Streptomyces strains.</title>
        <authorList>
            <person name="Lund M.B."/>
            <person name="Toerring T."/>
        </authorList>
    </citation>
    <scope>NUCLEOTIDE SEQUENCE</scope>
    <source>
        <strain evidence="1">JCM 4242</strain>
    </source>
</reference>
<accession>A0A939FUB3</accession>
<proteinExistence type="predicted"/>
<sequence length="57" mass="6032">MHKDDQPEAAHGHAPGSACARCRQIKATHDEAARQGDIGTAEAMTATMGRHLRAAHS</sequence>
<comment type="caution">
    <text evidence="1">The sequence shown here is derived from an EMBL/GenBank/DDBJ whole genome shotgun (WGS) entry which is preliminary data.</text>
</comment>
<protein>
    <submittedName>
        <fullName evidence="1">Uncharacterized protein</fullName>
    </submittedName>
</protein>
<dbReference type="Proteomes" id="UP000664781">
    <property type="component" value="Unassembled WGS sequence"/>
</dbReference>
<name>A0A939FUB3_9ACTN</name>
<dbReference type="AlphaFoldDB" id="A0A939FUB3"/>